<keyword evidence="2" id="KW-1185">Reference proteome</keyword>
<gene>
    <name evidence="1" type="ORF">ACEZDG_00095</name>
</gene>
<reference evidence="1 2" key="1">
    <citation type="submission" date="2024-09" db="EMBL/GenBank/DDBJ databases">
        <authorList>
            <person name="Lee S.D."/>
        </authorList>
    </citation>
    <scope>NUCLEOTIDE SEQUENCE [LARGE SCALE GENOMIC DNA]</scope>
    <source>
        <strain evidence="1 2">N1-1</strain>
    </source>
</reference>
<accession>A0ABV6V1T3</accession>
<protein>
    <submittedName>
        <fullName evidence="1">DUF5995 family protein</fullName>
    </submittedName>
</protein>
<evidence type="ECO:0000313" key="1">
    <source>
        <dbReference type="EMBL" id="MFC1407679.1"/>
    </source>
</evidence>
<dbReference type="EMBL" id="JBHEZX010000001">
    <property type="protein sequence ID" value="MFC1407679.1"/>
    <property type="molecule type" value="Genomic_DNA"/>
</dbReference>
<comment type="caution">
    <text evidence="1">The sequence shown here is derived from an EMBL/GenBank/DDBJ whole genome shotgun (WGS) entry which is preliminary data.</text>
</comment>
<proteinExistence type="predicted"/>
<name>A0ABV6V1T3_9ACTN</name>
<sequence length="233" mass="24885">MTTETQSVSGVTVIVERLRLLVAGLPPQDGVAVFGAAYLTVTEAVAEHLAAGDLFRSPAEVAALDVLFADRFLDALTAPRAPACWRPLLEFRLHPGVLPLQFALSGMNAHIEHDLPLAVVDACAALGCSPEELSGDFHRVNDLLAQVEEEVRDRLMPAPEELDVAEPLLHLLSSWSIDRARDAAWASAVTFWELRDRPAARAVAAAALDDAAGLVCRCLLTPLRSAGRAGRAG</sequence>
<dbReference type="Pfam" id="PF19458">
    <property type="entry name" value="DUF5995"/>
    <property type="match status" value="1"/>
</dbReference>
<evidence type="ECO:0000313" key="2">
    <source>
        <dbReference type="Proteomes" id="UP001592582"/>
    </source>
</evidence>
<dbReference type="InterPro" id="IPR046037">
    <property type="entry name" value="DUF5995"/>
</dbReference>
<dbReference type="Proteomes" id="UP001592582">
    <property type="component" value="Unassembled WGS sequence"/>
</dbReference>
<organism evidence="1 2">
    <name type="scientific">Streptacidiphilus alkalitolerans</name>
    <dbReference type="NCBI Taxonomy" id="3342712"/>
    <lineage>
        <taxon>Bacteria</taxon>
        <taxon>Bacillati</taxon>
        <taxon>Actinomycetota</taxon>
        <taxon>Actinomycetes</taxon>
        <taxon>Kitasatosporales</taxon>
        <taxon>Streptomycetaceae</taxon>
        <taxon>Streptacidiphilus</taxon>
    </lineage>
</organism>